<evidence type="ECO:0000313" key="3">
    <source>
        <dbReference type="Proteomes" id="UP001302486"/>
    </source>
</evidence>
<dbReference type="AlphaFoldDB" id="A0AA97EL90"/>
<dbReference type="KEGG" id="hws:RNZ46_09055"/>
<evidence type="ECO:0000256" key="1">
    <source>
        <dbReference type="SAM" id="Phobius"/>
    </source>
</evidence>
<name>A0AA97EL90_9FLAO</name>
<accession>A0AA97EL90</accession>
<gene>
    <name evidence="2" type="ORF">RNZ46_09055</name>
</gene>
<reference evidence="3" key="1">
    <citation type="submission" date="2024-06" db="EMBL/GenBank/DDBJ databases">
        <title>Hwangdonia haimaensis gen. nov., sp. nov., a member of the family Flavobacteriaceae isolated from the haima cold seep.</title>
        <authorList>
            <person name="Li J."/>
        </authorList>
    </citation>
    <scope>NUCLEOTIDE SEQUENCE [LARGE SCALE GENOMIC DNA]</scope>
    <source>
        <strain evidence="3">SCSIO 19198</strain>
    </source>
</reference>
<keyword evidence="1" id="KW-0812">Transmembrane</keyword>
<feature type="transmembrane region" description="Helical" evidence="1">
    <location>
        <begin position="43"/>
        <end position="61"/>
    </location>
</feature>
<proteinExistence type="predicted"/>
<sequence length="66" mass="7573">MEYFKSEKTKIGFKTYLILIICLVVYFIAGGYGFMLFPFNTSFLVVGIGVVVCVPFLLYFLKIDNK</sequence>
<keyword evidence="3" id="KW-1185">Reference proteome</keyword>
<dbReference type="Proteomes" id="UP001302486">
    <property type="component" value="Chromosome"/>
</dbReference>
<organism evidence="2 3">
    <name type="scientific">Hwangdonia lutea</name>
    <dbReference type="NCBI Taxonomy" id="3075823"/>
    <lineage>
        <taxon>Bacteria</taxon>
        <taxon>Pseudomonadati</taxon>
        <taxon>Bacteroidota</taxon>
        <taxon>Flavobacteriia</taxon>
        <taxon>Flavobacteriales</taxon>
        <taxon>Flavobacteriaceae</taxon>
        <taxon>Hwangdonia</taxon>
    </lineage>
</organism>
<keyword evidence="1" id="KW-1133">Transmembrane helix</keyword>
<dbReference type="EMBL" id="CP136521">
    <property type="protein sequence ID" value="WOD42145.1"/>
    <property type="molecule type" value="Genomic_DNA"/>
</dbReference>
<feature type="transmembrane region" description="Helical" evidence="1">
    <location>
        <begin position="16"/>
        <end position="37"/>
    </location>
</feature>
<protein>
    <submittedName>
        <fullName evidence="2">Uncharacterized protein</fullName>
    </submittedName>
</protein>
<evidence type="ECO:0000313" key="2">
    <source>
        <dbReference type="EMBL" id="WOD42145.1"/>
    </source>
</evidence>
<dbReference type="RefSeq" id="WP_316981890.1">
    <property type="nucleotide sequence ID" value="NZ_CP136521.1"/>
</dbReference>
<keyword evidence="1" id="KW-0472">Membrane</keyword>